<reference evidence="2" key="1">
    <citation type="submission" date="2014-12" db="EMBL/GenBank/DDBJ databases">
        <title>Insight into the proteome of Arion vulgaris.</title>
        <authorList>
            <person name="Aradska J."/>
            <person name="Bulat T."/>
            <person name="Smidak R."/>
            <person name="Sarate P."/>
            <person name="Gangsoo J."/>
            <person name="Sialana F."/>
            <person name="Bilban M."/>
            <person name="Lubec G."/>
        </authorList>
    </citation>
    <scope>NUCLEOTIDE SEQUENCE</scope>
    <source>
        <tissue evidence="2">Skin</tissue>
    </source>
</reference>
<keyword evidence="1" id="KW-0472">Membrane</keyword>
<evidence type="ECO:0008006" key="3">
    <source>
        <dbReference type="Google" id="ProtNLM"/>
    </source>
</evidence>
<gene>
    <name evidence="2" type="primary">ORF187777</name>
</gene>
<keyword evidence="1" id="KW-1133">Transmembrane helix</keyword>
<sequence length="341" mass="38584">MNSNETNVTDTTNYNSLDVSLYMLIYYTLAIIIYVCGTLINIWFLAAILSSQDMRSRLRNKLICNTIILHLVDGILVMPIATGSYLSGSDYNCVLQTALDSIRQIQDFIGNWLLVMLIVVFIAQIQDFNPGIKLTPRAVIVGTIGLLTFPWIVSIIVVPITTHEIYYKVTGIRGSCFPALQDAITIFKYLDTVLPILLAVILLAVAAVLRYRRFTSGSMQIELINRGPEIDNTFAYVTAVVVSILCDFLQIIVFIGNVNLYRYGLSTMFTMYAITFLLADLRVVLMPLTWLLLTDVRQRIKTWRPWYRPAAGIDVTMTYSKEKSDQKIVISFFGILASYFK</sequence>
<keyword evidence="1" id="KW-0812">Transmembrane</keyword>
<feature type="transmembrane region" description="Helical" evidence="1">
    <location>
        <begin position="269"/>
        <end position="293"/>
    </location>
</feature>
<feature type="transmembrane region" description="Helical" evidence="1">
    <location>
        <begin position="233"/>
        <end position="257"/>
    </location>
</feature>
<feature type="transmembrane region" description="Helical" evidence="1">
    <location>
        <begin position="193"/>
        <end position="212"/>
    </location>
</feature>
<feature type="transmembrane region" description="Helical" evidence="1">
    <location>
        <begin position="108"/>
        <end position="126"/>
    </location>
</feature>
<feature type="transmembrane region" description="Helical" evidence="1">
    <location>
        <begin position="24"/>
        <end position="50"/>
    </location>
</feature>
<dbReference type="EMBL" id="HACG01045479">
    <property type="protein sequence ID" value="CEK92344.1"/>
    <property type="molecule type" value="Transcribed_RNA"/>
</dbReference>
<protein>
    <recommendedName>
        <fullName evidence="3">G-protein coupled receptors family 1 profile domain-containing protein</fullName>
    </recommendedName>
</protein>
<dbReference type="AlphaFoldDB" id="A0A0B7BG87"/>
<evidence type="ECO:0000256" key="1">
    <source>
        <dbReference type="SAM" id="Phobius"/>
    </source>
</evidence>
<name>A0A0B7BG87_9EUPU</name>
<accession>A0A0B7BG87</accession>
<feature type="transmembrane region" description="Helical" evidence="1">
    <location>
        <begin position="138"/>
        <end position="160"/>
    </location>
</feature>
<evidence type="ECO:0000313" key="2">
    <source>
        <dbReference type="EMBL" id="CEK92344.1"/>
    </source>
</evidence>
<feature type="transmembrane region" description="Helical" evidence="1">
    <location>
        <begin position="62"/>
        <end position="88"/>
    </location>
</feature>
<dbReference type="Gene3D" id="1.20.1070.10">
    <property type="entry name" value="Rhodopsin 7-helix transmembrane proteins"/>
    <property type="match status" value="1"/>
</dbReference>
<organism evidence="2">
    <name type="scientific">Arion vulgaris</name>
    <dbReference type="NCBI Taxonomy" id="1028688"/>
    <lineage>
        <taxon>Eukaryota</taxon>
        <taxon>Metazoa</taxon>
        <taxon>Spiralia</taxon>
        <taxon>Lophotrochozoa</taxon>
        <taxon>Mollusca</taxon>
        <taxon>Gastropoda</taxon>
        <taxon>Heterobranchia</taxon>
        <taxon>Euthyneura</taxon>
        <taxon>Panpulmonata</taxon>
        <taxon>Eupulmonata</taxon>
        <taxon>Stylommatophora</taxon>
        <taxon>Helicina</taxon>
        <taxon>Arionoidea</taxon>
        <taxon>Arionidae</taxon>
        <taxon>Arion</taxon>
    </lineage>
</organism>
<proteinExistence type="predicted"/>